<evidence type="ECO:0000256" key="1">
    <source>
        <dbReference type="SAM" id="MobiDB-lite"/>
    </source>
</evidence>
<dbReference type="Proteomes" id="UP000177088">
    <property type="component" value="Unassembled WGS sequence"/>
</dbReference>
<protein>
    <submittedName>
        <fullName evidence="2">Uncharacterized protein</fullName>
    </submittedName>
</protein>
<proteinExistence type="predicted"/>
<comment type="caution">
    <text evidence="2">The sequence shown here is derived from an EMBL/GenBank/DDBJ whole genome shotgun (WGS) entry which is preliminary data.</text>
</comment>
<gene>
    <name evidence="2" type="ORF">A3C96_02560</name>
</gene>
<feature type="region of interest" description="Disordered" evidence="1">
    <location>
        <begin position="56"/>
        <end position="148"/>
    </location>
</feature>
<feature type="compositionally biased region" description="Low complexity" evidence="1">
    <location>
        <begin position="56"/>
        <end position="66"/>
    </location>
</feature>
<accession>A0A1F7U2S4</accession>
<dbReference type="EMBL" id="MGEA01000091">
    <property type="protein sequence ID" value="OGL72579.1"/>
    <property type="molecule type" value="Genomic_DNA"/>
</dbReference>
<dbReference type="AlphaFoldDB" id="A0A1F7U2S4"/>
<sequence length="270" mass="29685">MKKLTMLFLLAGCATTRTTADRDLEVEAAKQLYLEQSAENVKLMKRLDELEKKLAGGAKAEAATTKRQPKAPPPAPETVAAEPAARSPQLEAPEADDDTKLAPPGLEPEAGTKKSPPSPPPVRRRPAPTGQPLYFEGPPAPPMRPEQQLPLQSWGSIDTWPVGCEKGPFALEIQNQSDYWFEIFIDNVRVDTSGPHDKPAVPPGSSLKICLAFLGDHSVRALAYGKRVSQFHLVGRYDWKGEIATLPALFHPTHHTHDIRDIDIQFVGRR</sequence>
<feature type="compositionally biased region" description="Low complexity" evidence="1">
    <location>
        <begin position="77"/>
        <end position="86"/>
    </location>
</feature>
<evidence type="ECO:0000313" key="3">
    <source>
        <dbReference type="Proteomes" id="UP000177088"/>
    </source>
</evidence>
<organism evidence="2 3">
    <name type="scientific">Candidatus Uhrbacteria bacterium RIFCSPHIGHO2_02_FULL_60_10</name>
    <dbReference type="NCBI Taxonomy" id="1802392"/>
    <lineage>
        <taxon>Bacteria</taxon>
        <taxon>Candidatus Uhriibacteriota</taxon>
    </lineage>
</organism>
<reference evidence="2 3" key="1">
    <citation type="journal article" date="2016" name="Nat. Commun.">
        <title>Thousands of microbial genomes shed light on interconnected biogeochemical processes in an aquifer system.</title>
        <authorList>
            <person name="Anantharaman K."/>
            <person name="Brown C.T."/>
            <person name="Hug L.A."/>
            <person name="Sharon I."/>
            <person name="Castelle C.J."/>
            <person name="Probst A.J."/>
            <person name="Thomas B.C."/>
            <person name="Singh A."/>
            <person name="Wilkins M.J."/>
            <person name="Karaoz U."/>
            <person name="Brodie E.L."/>
            <person name="Williams K.H."/>
            <person name="Hubbard S.S."/>
            <person name="Banfield J.F."/>
        </authorList>
    </citation>
    <scope>NUCLEOTIDE SEQUENCE [LARGE SCALE GENOMIC DNA]</scope>
</reference>
<evidence type="ECO:0000313" key="2">
    <source>
        <dbReference type="EMBL" id="OGL72579.1"/>
    </source>
</evidence>
<name>A0A1F7U2S4_9BACT</name>